<dbReference type="RefSeq" id="WP_126334309.1">
    <property type="nucleotide sequence ID" value="NZ_AP022604.1"/>
</dbReference>
<reference evidence="1 2" key="1">
    <citation type="submission" date="2018-12" db="EMBL/GenBank/DDBJ databases">
        <authorList>
            <consortium name="Pathogen Informatics"/>
        </authorList>
    </citation>
    <scope>NUCLEOTIDE SEQUENCE [LARGE SCALE GENOMIC DNA]</scope>
    <source>
        <strain evidence="1 2">NCTC10485</strain>
    </source>
</reference>
<organism evidence="1 2">
    <name type="scientific">Mycolicibacterium chitae</name>
    <name type="common">Mycobacterium chitae</name>
    <dbReference type="NCBI Taxonomy" id="1792"/>
    <lineage>
        <taxon>Bacteria</taxon>
        <taxon>Bacillati</taxon>
        <taxon>Actinomycetota</taxon>
        <taxon>Actinomycetes</taxon>
        <taxon>Mycobacteriales</taxon>
        <taxon>Mycobacteriaceae</taxon>
        <taxon>Mycolicibacterium</taxon>
    </lineage>
</organism>
<sequence>MDTDMNAKSLVIAATAAGFLFGVPPIASAIPGQGPEPGSACRLVEGTDARPTGDAFYRLAKQLQDQYGIGEKEAVGLIDSAVSSVYDGSNFMCSEN</sequence>
<dbReference type="AlphaFoldDB" id="A0A3S4RHQ9"/>
<evidence type="ECO:0000313" key="1">
    <source>
        <dbReference type="EMBL" id="VEG48518.1"/>
    </source>
</evidence>
<name>A0A3S4RHQ9_MYCCI</name>
<evidence type="ECO:0000313" key="2">
    <source>
        <dbReference type="Proteomes" id="UP000282551"/>
    </source>
</evidence>
<gene>
    <name evidence="1" type="ORF">NCTC10485_02816</name>
</gene>
<dbReference type="Proteomes" id="UP000282551">
    <property type="component" value="Chromosome"/>
</dbReference>
<accession>A0A3S4RHQ9</accession>
<keyword evidence="2" id="KW-1185">Reference proteome</keyword>
<proteinExistence type="predicted"/>
<protein>
    <submittedName>
        <fullName evidence="1">Uncharacterized protein</fullName>
    </submittedName>
</protein>
<dbReference type="EMBL" id="LR134355">
    <property type="protein sequence ID" value="VEG48518.1"/>
    <property type="molecule type" value="Genomic_DNA"/>
</dbReference>